<dbReference type="GO" id="GO:0045944">
    <property type="term" value="P:positive regulation of transcription by RNA polymerase II"/>
    <property type="evidence" value="ECO:0007669"/>
    <property type="project" value="TreeGrafter"/>
</dbReference>
<organism evidence="6 7">
    <name type="scientific">Phialocephala subalpina</name>
    <dbReference type="NCBI Taxonomy" id="576137"/>
    <lineage>
        <taxon>Eukaryota</taxon>
        <taxon>Fungi</taxon>
        <taxon>Dikarya</taxon>
        <taxon>Ascomycota</taxon>
        <taxon>Pezizomycotina</taxon>
        <taxon>Leotiomycetes</taxon>
        <taxon>Helotiales</taxon>
        <taxon>Mollisiaceae</taxon>
        <taxon>Phialocephala</taxon>
        <taxon>Phialocephala fortinii species complex</taxon>
    </lineage>
</organism>
<dbReference type="GO" id="GO:0000077">
    <property type="term" value="P:DNA damage checkpoint signaling"/>
    <property type="evidence" value="ECO:0007669"/>
    <property type="project" value="TreeGrafter"/>
</dbReference>
<feature type="compositionally biased region" description="Low complexity" evidence="4">
    <location>
        <begin position="881"/>
        <end position="899"/>
    </location>
</feature>
<dbReference type="GO" id="GO:0005634">
    <property type="term" value="C:nucleus"/>
    <property type="evidence" value="ECO:0007669"/>
    <property type="project" value="UniProtKB-SubCell"/>
</dbReference>
<comment type="subcellular location">
    <subcellularLocation>
        <location evidence="1">Nucleus</location>
    </subcellularLocation>
</comment>
<dbReference type="Proteomes" id="UP000184330">
    <property type="component" value="Unassembled WGS sequence"/>
</dbReference>
<feature type="compositionally biased region" description="Polar residues" evidence="4">
    <location>
        <begin position="243"/>
        <end position="254"/>
    </location>
</feature>
<dbReference type="STRING" id="576137.A0A1L7WUZ7"/>
<feature type="compositionally biased region" description="Basic and acidic residues" evidence="4">
    <location>
        <begin position="791"/>
        <end position="807"/>
    </location>
</feature>
<dbReference type="Gene3D" id="3.40.50.10190">
    <property type="entry name" value="BRCT domain"/>
    <property type="match status" value="1"/>
</dbReference>
<evidence type="ECO:0000259" key="5">
    <source>
        <dbReference type="PROSITE" id="PS50172"/>
    </source>
</evidence>
<feature type="region of interest" description="Disordered" evidence="4">
    <location>
        <begin position="1209"/>
        <end position="1238"/>
    </location>
</feature>
<feature type="compositionally biased region" description="Polar residues" evidence="4">
    <location>
        <begin position="729"/>
        <end position="745"/>
    </location>
</feature>
<feature type="compositionally biased region" description="Low complexity" evidence="4">
    <location>
        <begin position="81"/>
        <end position="94"/>
    </location>
</feature>
<feature type="region of interest" description="Disordered" evidence="4">
    <location>
        <begin position="1"/>
        <end position="24"/>
    </location>
</feature>
<keyword evidence="2" id="KW-0227">DNA damage</keyword>
<keyword evidence="3" id="KW-0539">Nucleus</keyword>
<dbReference type="SUPFAM" id="SSF52113">
    <property type="entry name" value="BRCT domain"/>
    <property type="match status" value="1"/>
</dbReference>
<evidence type="ECO:0000256" key="1">
    <source>
        <dbReference type="ARBA" id="ARBA00004123"/>
    </source>
</evidence>
<dbReference type="InterPro" id="IPR001357">
    <property type="entry name" value="BRCT_dom"/>
</dbReference>
<feature type="compositionally biased region" description="Low complexity" evidence="4">
    <location>
        <begin position="615"/>
        <end position="626"/>
    </location>
</feature>
<dbReference type="AlphaFoldDB" id="A0A1L7WUZ7"/>
<dbReference type="InterPro" id="IPR047249">
    <property type="entry name" value="BRCT_p53bp1-like_rpt1"/>
</dbReference>
<keyword evidence="7" id="KW-1185">Reference proteome</keyword>
<dbReference type="InterPro" id="IPR047252">
    <property type="entry name" value="TP53BP1-like"/>
</dbReference>
<feature type="compositionally biased region" description="Polar residues" evidence="4">
    <location>
        <begin position="809"/>
        <end position="822"/>
    </location>
</feature>
<protein>
    <recommendedName>
        <fullName evidence="5">BRCT domain-containing protein</fullName>
    </recommendedName>
</protein>
<evidence type="ECO:0000256" key="4">
    <source>
        <dbReference type="SAM" id="MobiDB-lite"/>
    </source>
</evidence>
<evidence type="ECO:0000313" key="6">
    <source>
        <dbReference type="EMBL" id="CZR56598.1"/>
    </source>
</evidence>
<dbReference type="InterPro" id="IPR036420">
    <property type="entry name" value="BRCT_dom_sf"/>
</dbReference>
<feature type="compositionally biased region" description="Basic and acidic residues" evidence="4">
    <location>
        <begin position="755"/>
        <end position="765"/>
    </location>
</feature>
<name>A0A1L7WUZ7_9HELO</name>
<feature type="compositionally biased region" description="Acidic residues" evidence="4">
    <location>
        <begin position="64"/>
        <end position="74"/>
    </location>
</feature>
<reference evidence="6 7" key="1">
    <citation type="submission" date="2016-03" db="EMBL/GenBank/DDBJ databases">
        <authorList>
            <person name="Ploux O."/>
        </authorList>
    </citation>
    <scope>NUCLEOTIDE SEQUENCE [LARGE SCALE GENOMIC DNA]</scope>
    <source>
        <strain evidence="6 7">UAMH 11012</strain>
    </source>
</reference>
<sequence length="1262" mass="137751">MPHTTLRKAEEAAMNGDVPDWDTQNCEDFQRTLLSSPAQPTNTPDQIASASLDAIVTIKTEVEVEQQSDDDAEEHGDNGEDISQLIQDLLSQQPEPEPEETPAEDATPRAAPIQFRRDSRGKLRAYTAAEDATPPSAHIRVRRDSNGKLRPYTVAGDEARPPNFAEQYRVSLEKESQRVQAMEDLTQKSSMSLTQENSESVYEHFDIQQQIPDECPSTATPDDGDAEFHDTIPNPPHDALHSKQFSARTESTAYTYGENDTGHVKIDFEPDAMEEELDDMDDMDDEPSQDPSFAAPQLGVHFSTPTYDPQTPAAPINPFAHKGSVMKPLDMFGATQPSSIARHRASPTSSRPSPDVYNDFSSPPKRQRIGSSPLGRLQKLKDPETSPLQSSVRNILAASSDFPDAAIPRTSGVQSFDVGPRSSRIDEPRPYVSMKESQERRRRMHADSDTDGSDFEAEPAPRNKRREREVRIQREMSSVALPARRPTSSRPTSSNSPGIEVPSTGRRRSVQEEYLAQCEGFDARDTQHTTQQDEVIADSQGLPGHHPNAAPLDREEVQGSFGQVKGAGTIPESEPDLPTSNTPSKSRKPTPQMDLLPEKGPMAHDTMNVDEETQAEAQAENADANESSLPQPSLPLQEMSSNHLRTPMASKSHVLSDSLVPETSPPEERIRPIGEIVAFSFRGETQIDLNEVPGFTQDPNFDERAVTMVSPQRPAPRPRSFRRSNARSGTTTPVEPPTSSDTTTPAIEAPVPQSPRDDQEEKAASEEAPAEAQEKEKTVDKEPLGVDEEQEKTSINEKPSKAQEEPVIHTNNGMAPETTSLDETNDKPIDAPAGEEQPGPPSTRRSGLRTKGELKEPSKSLRRSNDKKTTTPRQASRVAKTKASTASMSSASSTPASTSGPVLPDPGPSERATTQSQGKSDNPFIPAPAPVRRTAKRKSGATVVDEKPVLPTRASKRQSTANLVRDESEDPLALTPISAHKAGRPKNGSVLFEGMAFAVSYVKDDHERDCVTKLIVDNGGRILQEGFDALFNAIPKTAGEDVELSLSESASRLGFTALIADEHSRKAKYMQALALGLPCISGRWVSACVSKLSIIDWTPYLLCAGQSSFLGNAIRSRTISPYPASDAQLAEVFSSREKLLAGRSVLLVTGKGSTQEKRKAYLFLTRALGPTRVGQVVDYQEARKRLAEADAQNQSYDILYVEGNENAADKVVFGPPPPSGGSKKRKRGPTEADADLPAPKKIRIIVDETMVQSLILSQLLEE</sequence>
<feature type="region of interest" description="Disordered" evidence="4">
    <location>
        <begin position="187"/>
        <end position="672"/>
    </location>
</feature>
<dbReference type="CDD" id="cd17745">
    <property type="entry name" value="BRCT_p53bp1_rpt1"/>
    <property type="match status" value="1"/>
</dbReference>
<evidence type="ECO:0000313" key="7">
    <source>
        <dbReference type="Proteomes" id="UP000184330"/>
    </source>
</evidence>
<feature type="compositionally biased region" description="Basic and acidic residues" evidence="4">
    <location>
        <begin position="850"/>
        <end position="869"/>
    </location>
</feature>
<dbReference type="EMBL" id="FJOG01000008">
    <property type="protein sequence ID" value="CZR56598.1"/>
    <property type="molecule type" value="Genomic_DNA"/>
</dbReference>
<feature type="region of interest" description="Disordered" evidence="4">
    <location>
        <begin position="689"/>
        <end position="968"/>
    </location>
</feature>
<proteinExistence type="predicted"/>
<evidence type="ECO:0000256" key="3">
    <source>
        <dbReference type="ARBA" id="ARBA00023242"/>
    </source>
</evidence>
<dbReference type="PROSITE" id="PS50172">
    <property type="entry name" value="BRCT"/>
    <property type="match status" value="1"/>
</dbReference>
<feature type="domain" description="BRCT" evidence="5">
    <location>
        <begin position="987"/>
        <end position="1102"/>
    </location>
</feature>
<feature type="compositionally biased region" description="Basic and acidic residues" evidence="4">
    <location>
        <begin position="772"/>
        <end position="784"/>
    </location>
</feature>
<feature type="region of interest" description="Disordered" evidence="4">
    <location>
        <begin position="64"/>
        <end position="163"/>
    </location>
</feature>
<dbReference type="OrthoDB" id="129353at2759"/>
<feature type="compositionally biased region" description="Acidic residues" evidence="4">
    <location>
        <begin position="269"/>
        <end position="288"/>
    </location>
</feature>
<feature type="compositionally biased region" description="Low complexity" evidence="4">
    <location>
        <begin position="484"/>
        <end position="497"/>
    </location>
</feature>
<evidence type="ECO:0000256" key="2">
    <source>
        <dbReference type="ARBA" id="ARBA00022763"/>
    </source>
</evidence>
<accession>A0A1L7WUZ7</accession>
<dbReference type="PANTHER" id="PTHR15321:SF3">
    <property type="entry name" value="TP53-BINDING PROTEIN 1"/>
    <property type="match status" value="1"/>
</dbReference>
<dbReference type="GO" id="GO:0042393">
    <property type="term" value="F:histone binding"/>
    <property type="evidence" value="ECO:0007669"/>
    <property type="project" value="TreeGrafter"/>
</dbReference>
<gene>
    <name evidence="6" type="ORF">PAC_06487</name>
</gene>
<feature type="compositionally biased region" description="Polar residues" evidence="4">
    <location>
        <begin position="187"/>
        <end position="200"/>
    </location>
</feature>
<feature type="compositionally biased region" description="Polar residues" evidence="4">
    <location>
        <begin position="911"/>
        <end position="920"/>
    </location>
</feature>
<dbReference type="PANTHER" id="PTHR15321">
    <property type="entry name" value="TUMOR SUPPRESSOR P53-BINDING PROTEIN 1"/>
    <property type="match status" value="1"/>
</dbReference>